<name>A0A2A9DL13_9CORY</name>
<accession>A0A2A9DL13</accession>
<evidence type="ECO:0000313" key="2">
    <source>
        <dbReference type="Proteomes" id="UP000221653"/>
    </source>
</evidence>
<reference evidence="1 2" key="1">
    <citation type="submission" date="2017-10" db="EMBL/GenBank/DDBJ databases">
        <title>Sequencing the genomes of 1000 actinobacteria strains.</title>
        <authorList>
            <person name="Klenk H.-P."/>
        </authorList>
    </citation>
    <scope>NUCLEOTIDE SEQUENCE [LARGE SCALE GENOMIC DNA]</scope>
    <source>
        <strain evidence="1 2">DSM 20688</strain>
    </source>
</reference>
<evidence type="ECO:0000313" key="1">
    <source>
        <dbReference type="EMBL" id="PFG27293.1"/>
    </source>
</evidence>
<dbReference type="STRING" id="1724.GCA_001044175_01640"/>
<protein>
    <submittedName>
        <fullName evidence="1">Uncharacterized protein</fullName>
    </submittedName>
</protein>
<dbReference type="Proteomes" id="UP000221653">
    <property type="component" value="Unassembled WGS sequence"/>
</dbReference>
<keyword evidence="2" id="KW-1185">Reference proteome</keyword>
<sequence>MPEHMKKPLFGTIAITCLLATAGCGTQVTPLTQAALDGEPFTVEQALGDSVVSAYAFCPYTSKELGEQLGFNADDFYGIDDNPQAWETETGIGVLFEDGSSQVEWFDPREVSACEDRMQTGTEIDAGSPITVHKESREFANGTTSEVAVLKY</sequence>
<proteinExistence type="predicted"/>
<dbReference type="AlphaFoldDB" id="A0A2A9DL13"/>
<dbReference type="EMBL" id="PDJF01000001">
    <property type="protein sequence ID" value="PFG27293.1"/>
    <property type="molecule type" value="Genomic_DNA"/>
</dbReference>
<dbReference type="PROSITE" id="PS51257">
    <property type="entry name" value="PROKAR_LIPOPROTEIN"/>
    <property type="match status" value="1"/>
</dbReference>
<gene>
    <name evidence="1" type="ORF">ATK06_0348</name>
</gene>
<comment type="caution">
    <text evidence="1">The sequence shown here is derived from an EMBL/GenBank/DDBJ whole genome shotgun (WGS) entry which is preliminary data.</text>
</comment>
<organism evidence="1 2">
    <name type="scientific">Corynebacterium renale</name>
    <dbReference type="NCBI Taxonomy" id="1724"/>
    <lineage>
        <taxon>Bacteria</taxon>
        <taxon>Bacillati</taxon>
        <taxon>Actinomycetota</taxon>
        <taxon>Actinomycetes</taxon>
        <taxon>Mycobacteriales</taxon>
        <taxon>Corynebacteriaceae</taxon>
        <taxon>Corynebacterium</taxon>
    </lineage>
</organism>